<dbReference type="EMBL" id="HG992341">
    <property type="protein sequence ID" value="CAE6818546.1"/>
    <property type="molecule type" value="Genomic_DNA"/>
</dbReference>
<organism evidence="1">
    <name type="scientific">Xanthomonas arboricola pv. corylina</name>
    <dbReference type="NCBI Taxonomy" id="487821"/>
    <lineage>
        <taxon>Bacteria</taxon>
        <taxon>Pseudomonadati</taxon>
        <taxon>Pseudomonadota</taxon>
        <taxon>Gammaproteobacteria</taxon>
        <taxon>Lysobacterales</taxon>
        <taxon>Lysobacteraceae</taxon>
        <taxon>Xanthomonas</taxon>
    </lineage>
</organism>
<dbReference type="AlphaFoldDB" id="A0A8D6VJ58"/>
<dbReference type="EMBL" id="HG992341">
    <property type="protein sequence ID" value="CAE6818565.1"/>
    <property type="molecule type" value="Genomic_DNA"/>
</dbReference>
<evidence type="ECO:0000313" key="1">
    <source>
        <dbReference type="EMBL" id="CAE6818546.1"/>
    </source>
</evidence>
<name>A0A8D6VJ58_9XANT</name>
<dbReference type="RefSeq" id="WP_275548568.1">
    <property type="nucleotide sequence ID" value="NZ_HG992341.1"/>
</dbReference>
<proteinExistence type="predicted"/>
<reference evidence="1 2" key="1">
    <citation type="submission" date="2021-02" db="EMBL/GenBank/DDBJ databases">
        <authorList>
            <person name="Pothier F. J."/>
        </authorList>
    </citation>
    <scope>NUCLEOTIDE SEQUENCE</scope>
    <source>
        <strain evidence="1 2">CFBP 1159</strain>
    </source>
</reference>
<protein>
    <submittedName>
        <fullName evidence="1">Uncharacterized protein</fullName>
    </submittedName>
</protein>
<gene>
    <name evidence="1" type="ORF">CFBP1159_33010</name>
</gene>
<dbReference type="Proteomes" id="UP000835243">
    <property type="component" value="Chromosome"/>
</dbReference>
<evidence type="ECO:0000313" key="2">
    <source>
        <dbReference type="Proteomes" id="UP000835243"/>
    </source>
</evidence>
<sequence>MTDPQISDTPHAPQLSTELELMLRESDLAVMKTSRCLQCAHSTVLQLAYPPEEPLPGKQPDTEPLRHSDMVVYCGAMNRDITAPVKRCTSFIAKL</sequence>
<accession>A0A8D6VJ58</accession>